<evidence type="ECO:0000256" key="9">
    <source>
        <dbReference type="ARBA" id="ARBA00023159"/>
    </source>
</evidence>
<keyword evidence="5" id="KW-0678">Repressor</keyword>
<dbReference type="SMART" id="SM00899">
    <property type="entry name" value="FeoA"/>
    <property type="match status" value="1"/>
</dbReference>
<evidence type="ECO:0000256" key="11">
    <source>
        <dbReference type="ARBA" id="ARBA00023211"/>
    </source>
</evidence>
<evidence type="ECO:0000256" key="2">
    <source>
        <dbReference type="ARBA" id="ARBA00007871"/>
    </source>
</evidence>
<dbReference type="InterPro" id="IPR038157">
    <property type="entry name" value="FeoA_core_dom"/>
</dbReference>
<name>A0A840IH76_9ACTN</name>
<comment type="subunit">
    <text evidence="3">Homodimer.</text>
</comment>
<dbReference type="Proteomes" id="UP000585272">
    <property type="component" value="Unassembled WGS sequence"/>
</dbReference>
<dbReference type="InterPro" id="IPR050536">
    <property type="entry name" value="DtxR_MntR_Metal-Reg"/>
</dbReference>
<dbReference type="GO" id="GO:0003677">
    <property type="term" value="F:DNA binding"/>
    <property type="evidence" value="ECO:0007669"/>
    <property type="project" value="UniProtKB-KW"/>
</dbReference>
<dbReference type="SMART" id="SM00529">
    <property type="entry name" value="HTH_DTXR"/>
    <property type="match status" value="1"/>
</dbReference>
<dbReference type="InterPro" id="IPR022689">
    <property type="entry name" value="Iron_dep_repressor"/>
</dbReference>
<dbReference type="SUPFAM" id="SSF46785">
    <property type="entry name" value="Winged helix' DNA-binding domain"/>
    <property type="match status" value="1"/>
</dbReference>
<evidence type="ECO:0000259" key="13">
    <source>
        <dbReference type="PROSITE" id="PS50944"/>
    </source>
</evidence>
<dbReference type="SUPFAM" id="SSF47979">
    <property type="entry name" value="Iron-dependent repressor protein, dimerization domain"/>
    <property type="match status" value="1"/>
</dbReference>
<dbReference type="InterPro" id="IPR036388">
    <property type="entry name" value="WH-like_DNA-bd_sf"/>
</dbReference>
<dbReference type="Pfam" id="PF02742">
    <property type="entry name" value="Fe_dep_repr_C"/>
    <property type="match status" value="1"/>
</dbReference>
<comment type="caution">
    <text evidence="14">The sequence shown here is derived from an EMBL/GenBank/DDBJ whole genome shotgun (WGS) entry which is preliminary data.</text>
</comment>
<dbReference type="Pfam" id="PF01325">
    <property type="entry name" value="Fe_dep_repress"/>
    <property type="match status" value="1"/>
</dbReference>
<keyword evidence="8" id="KW-0238">DNA-binding</keyword>
<evidence type="ECO:0000256" key="1">
    <source>
        <dbReference type="ARBA" id="ARBA00004496"/>
    </source>
</evidence>
<dbReference type="PROSITE" id="PS50944">
    <property type="entry name" value="HTH_DTXR"/>
    <property type="match status" value="1"/>
</dbReference>
<dbReference type="InterPro" id="IPR036421">
    <property type="entry name" value="Fe_dep_repressor_sf"/>
</dbReference>
<dbReference type="InterPro" id="IPR007167">
    <property type="entry name" value="Fe-transptr_FeoA-like"/>
</dbReference>
<keyword evidence="4" id="KW-0963">Cytoplasm</keyword>
<dbReference type="GO" id="GO:0046983">
    <property type="term" value="F:protein dimerization activity"/>
    <property type="evidence" value="ECO:0007669"/>
    <property type="project" value="InterPro"/>
</dbReference>
<accession>A0A840IH76</accession>
<dbReference type="PANTHER" id="PTHR33238">
    <property type="entry name" value="IRON (METAL) DEPENDENT REPRESSOR, DTXR FAMILY"/>
    <property type="match status" value="1"/>
</dbReference>
<keyword evidence="9" id="KW-0010">Activator</keyword>
<feature type="domain" description="HTH dtxR-type" evidence="13">
    <location>
        <begin position="1"/>
        <end position="72"/>
    </location>
</feature>
<dbReference type="SUPFAM" id="SSF50037">
    <property type="entry name" value="C-terminal domain of transcriptional repressors"/>
    <property type="match status" value="1"/>
</dbReference>
<evidence type="ECO:0000313" key="15">
    <source>
        <dbReference type="Proteomes" id="UP000585272"/>
    </source>
</evidence>
<sequence>MVSPASQPHSSAVEDYAKAIYALETRGGGEAVTTNALADRLGVTPGSASGMVRKLDELGLVTHVPYKGVVLTESGRKVALEVLRHHRLMEQFLAESLGMPWDRVHAEAEVLEHHISEELEELIAAKLGNPTHDPHGDPIPTRELEIEERDSEKLSALEPGEHGTFTRISDQDPAMLRYLSERGISPGDRFEVVDKQPFDGPLFVRFGADEAVHVLGGALAAAMRVEVTR</sequence>
<dbReference type="Gene3D" id="2.30.30.90">
    <property type="match status" value="1"/>
</dbReference>
<organism evidence="14 15">
    <name type="scientific">Conexibacter arvalis</name>
    <dbReference type="NCBI Taxonomy" id="912552"/>
    <lineage>
        <taxon>Bacteria</taxon>
        <taxon>Bacillati</taxon>
        <taxon>Actinomycetota</taxon>
        <taxon>Thermoleophilia</taxon>
        <taxon>Solirubrobacterales</taxon>
        <taxon>Conexibacteraceae</taxon>
        <taxon>Conexibacter</taxon>
    </lineage>
</organism>
<comment type="subcellular location">
    <subcellularLocation>
        <location evidence="1">Cytoplasm</location>
    </subcellularLocation>
</comment>
<dbReference type="GO" id="GO:0003700">
    <property type="term" value="F:DNA-binding transcription factor activity"/>
    <property type="evidence" value="ECO:0007669"/>
    <property type="project" value="InterPro"/>
</dbReference>
<dbReference type="InterPro" id="IPR008988">
    <property type="entry name" value="Transcriptional_repressor_C"/>
</dbReference>
<proteinExistence type="inferred from homology"/>
<dbReference type="GO" id="GO:0046914">
    <property type="term" value="F:transition metal ion binding"/>
    <property type="evidence" value="ECO:0007669"/>
    <property type="project" value="InterPro"/>
</dbReference>
<evidence type="ECO:0000256" key="12">
    <source>
        <dbReference type="ARBA" id="ARBA00032593"/>
    </source>
</evidence>
<keyword evidence="11" id="KW-0464">Manganese</keyword>
<evidence type="ECO:0000256" key="4">
    <source>
        <dbReference type="ARBA" id="ARBA00022490"/>
    </source>
</evidence>
<keyword evidence="15" id="KW-1185">Reference proteome</keyword>
<evidence type="ECO:0000313" key="14">
    <source>
        <dbReference type="EMBL" id="MBB4664126.1"/>
    </source>
</evidence>
<keyword evidence="10" id="KW-0804">Transcription</keyword>
<dbReference type="InterPro" id="IPR022687">
    <property type="entry name" value="HTH_DTXR"/>
</dbReference>
<evidence type="ECO:0000256" key="7">
    <source>
        <dbReference type="ARBA" id="ARBA00023015"/>
    </source>
</evidence>
<evidence type="ECO:0000256" key="5">
    <source>
        <dbReference type="ARBA" id="ARBA00022491"/>
    </source>
</evidence>
<dbReference type="InterPro" id="IPR001367">
    <property type="entry name" value="Fe_dep_repressor"/>
</dbReference>
<reference evidence="14 15" key="1">
    <citation type="submission" date="2020-08" db="EMBL/GenBank/DDBJ databases">
        <title>Genomic Encyclopedia of Archaeal and Bacterial Type Strains, Phase II (KMG-II): from individual species to whole genera.</title>
        <authorList>
            <person name="Goeker M."/>
        </authorList>
    </citation>
    <scope>NUCLEOTIDE SEQUENCE [LARGE SCALE GENOMIC DNA]</scope>
    <source>
        <strain evidence="14 15">DSM 23288</strain>
    </source>
</reference>
<keyword evidence="6" id="KW-0408">Iron</keyword>
<dbReference type="GO" id="GO:0005737">
    <property type="term" value="C:cytoplasm"/>
    <property type="evidence" value="ECO:0007669"/>
    <property type="project" value="UniProtKB-SubCell"/>
</dbReference>
<evidence type="ECO:0000256" key="8">
    <source>
        <dbReference type="ARBA" id="ARBA00023125"/>
    </source>
</evidence>
<evidence type="ECO:0000256" key="6">
    <source>
        <dbReference type="ARBA" id="ARBA00023004"/>
    </source>
</evidence>
<dbReference type="AlphaFoldDB" id="A0A840IH76"/>
<evidence type="ECO:0000256" key="3">
    <source>
        <dbReference type="ARBA" id="ARBA00011738"/>
    </source>
</evidence>
<gene>
    <name evidence="14" type="ORF">BDZ31_003729</name>
</gene>
<dbReference type="EMBL" id="JACHNU010000006">
    <property type="protein sequence ID" value="MBB4664126.1"/>
    <property type="molecule type" value="Genomic_DNA"/>
</dbReference>
<protein>
    <recommendedName>
        <fullName evidence="12">Manganese transport regulator</fullName>
    </recommendedName>
</protein>
<comment type="similarity">
    <text evidence="2">Belongs to the DtxR/MntR family.</text>
</comment>
<keyword evidence="7" id="KW-0805">Transcription regulation</keyword>
<dbReference type="Pfam" id="PF04023">
    <property type="entry name" value="FeoA"/>
    <property type="match status" value="1"/>
</dbReference>
<dbReference type="Gene3D" id="1.10.10.10">
    <property type="entry name" value="Winged helix-like DNA-binding domain superfamily/Winged helix DNA-binding domain"/>
    <property type="match status" value="1"/>
</dbReference>
<dbReference type="PANTHER" id="PTHR33238:SF11">
    <property type="entry name" value="TRANSCRIPTIONAL REGULATOR MNTR"/>
    <property type="match status" value="1"/>
</dbReference>
<dbReference type="RefSeq" id="WP_183343893.1">
    <property type="nucleotide sequence ID" value="NZ_JACHNU010000006.1"/>
</dbReference>
<evidence type="ECO:0000256" key="10">
    <source>
        <dbReference type="ARBA" id="ARBA00023163"/>
    </source>
</evidence>
<dbReference type="InterPro" id="IPR036390">
    <property type="entry name" value="WH_DNA-bd_sf"/>
</dbReference>